<dbReference type="Pfam" id="PF03999">
    <property type="entry name" value="MAP65_ASE1"/>
    <property type="match status" value="1"/>
</dbReference>
<feature type="compositionally biased region" description="Low complexity" evidence="2">
    <location>
        <begin position="591"/>
        <end position="604"/>
    </location>
</feature>
<evidence type="ECO:0008006" key="5">
    <source>
        <dbReference type="Google" id="ProtNLM"/>
    </source>
</evidence>
<dbReference type="GO" id="GO:0005737">
    <property type="term" value="C:cytoplasm"/>
    <property type="evidence" value="ECO:0007669"/>
    <property type="project" value="TreeGrafter"/>
</dbReference>
<dbReference type="Proteomes" id="UP001214628">
    <property type="component" value="Chromosome 1"/>
</dbReference>
<evidence type="ECO:0000313" key="3">
    <source>
        <dbReference type="EMBL" id="WFD41752.1"/>
    </source>
</evidence>
<keyword evidence="4" id="KW-1185">Reference proteome</keyword>
<feature type="compositionally biased region" description="Polar residues" evidence="2">
    <location>
        <begin position="605"/>
        <end position="620"/>
    </location>
</feature>
<evidence type="ECO:0000313" key="4">
    <source>
        <dbReference type="Proteomes" id="UP001214628"/>
    </source>
</evidence>
<protein>
    <recommendedName>
        <fullName evidence="5">Microtubule associated protein</fullName>
    </recommendedName>
</protein>
<keyword evidence="1" id="KW-0175">Coiled coil</keyword>
<dbReference type="AlphaFoldDB" id="A0AAF0FBH8"/>
<proteinExistence type="predicted"/>
<feature type="coiled-coil region" evidence="1">
    <location>
        <begin position="96"/>
        <end position="123"/>
    </location>
</feature>
<dbReference type="GO" id="GO:1990023">
    <property type="term" value="C:mitotic spindle midzone"/>
    <property type="evidence" value="ECO:0007669"/>
    <property type="project" value="TreeGrafter"/>
</dbReference>
<dbReference type="PANTHER" id="PTHR19321:SF41">
    <property type="entry name" value="FASCETTO-RELATED"/>
    <property type="match status" value="1"/>
</dbReference>
<gene>
    <name evidence="3" type="primary">PKP2_1</name>
    <name evidence="3" type="ORF">MPSI1_000388</name>
</gene>
<reference evidence="3" key="1">
    <citation type="submission" date="2023-02" db="EMBL/GenBank/DDBJ databases">
        <title>Mating type loci evolution in Malassezia.</title>
        <authorList>
            <person name="Coelho M.A."/>
        </authorList>
    </citation>
    <scope>NUCLEOTIDE SEQUENCE</scope>
    <source>
        <strain evidence="3">CBS 14136</strain>
    </source>
</reference>
<dbReference type="PANTHER" id="PTHR19321">
    <property type="entry name" value="PROTEIN REGULATOR OF CYTOKINESIS 1 PRC1-RELATED"/>
    <property type="match status" value="1"/>
</dbReference>
<feature type="compositionally biased region" description="Polar residues" evidence="2">
    <location>
        <begin position="516"/>
        <end position="528"/>
    </location>
</feature>
<name>A0AAF0FBH8_9BASI</name>
<sequence>MDALTLSALIDASSAELETLHARLGSPPEETEKAMAALKKCIHDAVHAQLQLVQANVSRVEEQCKECKEVIYQLIHATGSEHTDEEDVDEPLLARAERLQAEKERLERVYKAQQEQCALVLDQIQTLSLCMSNAAGDPPASTSRNGPYEDVTSIRLQQLEHHWQQVQQLYTTRKLEMESQLTEILQLWAELHILPKVSLAGPDSLQAAADDDQARFECAILRYTQQRPILENGLFHGEFEPLQSPDTTTDAKTSDLLQPTDSVLQQCSLLRAQLEQEKTQRESDIQTFYDELCDLWMRFDVPDEEMDAFVLEHRGSTLEVVHAYKEELEKMRTLKSQHMSLFIDKIREQIWEQWDALFMSEQERQTSFPEYFLRLPDSETTTDFDYDHILAQHEQMCARLTEMLEQRAPLLALIERYREICQEAKALEESAQDGSRLLGRNNRGDPGRLLREEKMRKRVKIQKPKMEQELLRVIPAWEEEHAMPFLMEGQRYVDHLQEQLESAKENMKQVPRQRPADTSLSHNASTASKRPASRPLSRAAPTPTVTRPASRAAVPTRPRTAMKTTANHTRDPVVTPHPQTVSTPYAHRNARSTASASSRGSAMSDTTHSDASIHTSSHASAEQHRTPSRMLTSSVMHAPSTRNHPW</sequence>
<dbReference type="GO" id="GO:0051256">
    <property type="term" value="P:mitotic spindle midzone assembly"/>
    <property type="evidence" value="ECO:0007669"/>
    <property type="project" value="TreeGrafter"/>
</dbReference>
<feature type="region of interest" description="Disordered" evidence="2">
    <location>
        <begin position="503"/>
        <end position="646"/>
    </location>
</feature>
<dbReference type="InterPro" id="IPR007145">
    <property type="entry name" value="MAP65_Ase1_PRC1"/>
</dbReference>
<evidence type="ECO:0000256" key="2">
    <source>
        <dbReference type="SAM" id="MobiDB-lite"/>
    </source>
</evidence>
<evidence type="ECO:0000256" key="1">
    <source>
        <dbReference type="SAM" id="Coils"/>
    </source>
</evidence>
<dbReference type="GO" id="GO:0008017">
    <property type="term" value="F:microtubule binding"/>
    <property type="evidence" value="ECO:0007669"/>
    <property type="project" value="InterPro"/>
</dbReference>
<accession>A0AAF0FBH8</accession>
<organism evidence="3 4">
    <name type="scientific">Malassezia psittaci</name>
    <dbReference type="NCBI Taxonomy" id="1821823"/>
    <lineage>
        <taxon>Eukaryota</taxon>
        <taxon>Fungi</taxon>
        <taxon>Dikarya</taxon>
        <taxon>Basidiomycota</taxon>
        <taxon>Ustilaginomycotina</taxon>
        <taxon>Malasseziomycetes</taxon>
        <taxon>Malasseziales</taxon>
        <taxon>Malasseziaceae</taxon>
        <taxon>Malassezia</taxon>
    </lineage>
</organism>
<dbReference type="EMBL" id="CP118375">
    <property type="protein sequence ID" value="WFD41752.1"/>
    <property type="molecule type" value="Genomic_DNA"/>
</dbReference>
<dbReference type="Gene3D" id="1.20.58.1520">
    <property type="match status" value="1"/>
</dbReference>
<feature type="compositionally biased region" description="Polar residues" evidence="2">
    <location>
        <begin position="629"/>
        <end position="646"/>
    </location>
</feature>